<evidence type="ECO:0000313" key="4">
    <source>
        <dbReference type="Proteomes" id="UP000199019"/>
    </source>
</evidence>
<keyword evidence="2" id="KW-1133">Transmembrane helix</keyword>
<feature type="transmembrane region" description="Helical" evidence="2">
    <location>
        <begin position="490"/>
        <end position="518"/>
    </location>
</feature>
<dbReference type="AlphaFoldDB" id="A0A1H9VMJ2"/>
<feature type="transmembrane region" description="Helical" evidence="2">
    <location>
        <begin position="40"/>
        <end position="63"/>
    </location>
</feature>
<feature type="transmembrane region" description="Helical" evidence="2">
    <location>
        <begin position="164"/>
        <end position="183"/>
    </location>
</feature>
<feature type="compositionally biased region" description="Low complexity" evidence="1">
    <location>
        <begin position="231"/>
        <end position="241"/>
    </location>
</feature>
<feature type="transmembrane region" description="Helical" evidence="2">
    <location>
        <begin position="130"/>
        <end position="152"/>
    </location>
</feature>
<feature type="region of interest" description="Disordered" evidence="1">
    <location>
        <begin position="228"/>
        <end position="275"/>
    </location>
</feature>
<name>A0A1H9VMJ2_9MICO</name>
<keyword evidence="4" id="KW-1185">Reference proteome</keyword>
<evidence type="ECO:0000256" key="1">
    <source>
        <dbReference type="SAM" id="MobiDB-lite"/>
    </source>
</evidence>
<dbReference type="STRING" id="587636.SAMN05216199_2437"/>
<gene>
    <name evidence="3" type="ORF">SAMN05216199_2437</name>
</gene>
<evidence type="ECO:0008006" key="5">
    <source>
        <dbReference type="Google" id="ProtNLM"/>
    </source>
</evidence>
<organism evidence="3 4">
    <name type="scientific">Pedococcus cremeus</name>
    <dbReference type="NCBI Taxonomy" id="587636"/>
    <lineage>
        <taxon>Bacteria</taxon>
        <taxon>Bacillati</taxon>
        <taxon>Actinomycetota</taxon>
        <taxon>Actinomycetes</taxon>
        <taxon>Micrococcales</taxon>
        <taxon>Intrasporangiaceae</taxon>
        <taxon>Pedococcus</taxon>
    </lineage>
</organism>
<reference evidence="4" key="1">
    <citation type="submission" date="2016-10" db="EMBL/GenBank/DDBJ databases">
        <authorList>
            <person name="Varghese N."/>
            <person name="Submissions S."/>
        </authorList>
    </citation>
    <scope>NUCLEOTIDE SEQUENCE [LARGE SCALE GENOMIC DNA]</scope>
    <source>
        <strain evidence="4">CGMCC 1.6963</strain>
    </source>
</reference>
<protein>
    <recommendedName>
        <fullName evidence="5">DUF4389 domain-containing protein</fullName>
    </recommendedName>
</protein>
<dbReference type="Pfam" id="PF14333">
    <property type="entry name" value="DUF4389"/>
    <property type="match status" value="2"/>
</dbReference>
<proteinExistence type="predicted"/>
<sequence>MTTATIPPRPSYPVHVDSTTEPVASRWLWLVKWLLAVPHYIVLAFLWIAFTVLSIVAFFAILFTGSYPRAIFDFNVGVMRWTWRVAYYAYGALATDRYPPFTLAEVPDYPTHLQIDYPHHLSRGLVLVKWWLLAIPHYLVIAFIVGGSRWAFEDNRWRYVDSPGLVGLLAFIAAVVLLFTGSYPRPIYDLLLGLNRWVLRVAAYVGLMTDQYPPFRLDMGPHEPHALVVTSQAGGPSSAPNPAMPPSSPGQAAPPSQGPPQQVQGAPQQPYAAGSPYAGAEPYPGTYYGGPGAPGAPGGPPPPRSGWTGGRIVSVVVGVLVGLMSLGGLAAGGAMVVADRAFREDGFVMTPSETWQSGGYAVIGSILLQSSADRTLPGRLIGDVRMEVTSNRSGVPVFVGVARSSDVRAYLSGVAHTFRNNGTRNGQEISGGAPPAAPTDLDIWVSRAAGAGTQAMVWRPETGSWSGVVMNADGSPGVSASVRFGAEVPWLGGVGVGLFLVSLVFLGGSVTLVAVAVARASRRTPA</sequence>
<dbReference type="EMBL" id="FOHB01000004">
    <property type="protein sequence ID" value="SES22799.1"/>
    <property type="molecule type" value="Genomic_DNA"/>
</dbReference>
<accession>A0A1H9VMJ2</accession>
<dbReference type="RefSeq" id="WP_091758481.1">
    <property type="nucleotide sequence ID" value="NZ_FOHB01000004.1"/>
</dbReference>
<evidence type="ECO:0000256" key="2">
    <source>
        <dbReference type="SAM" id="Phobius"/>
    </source>
</evidence>
<keyword evidence="2" id="KW-0812">Transmembrane</keyword>
<dbReference type="InterPro" id="IPR025498">
    <property type="entry name" value="DUF4389"/>
</dbReference>
<evidence type="ECO:0000313" key="3">
    <source>
        <dbReference type="EMBL" id="SES22799.1"/>
    </source>
</evidence>
<dbReference type="Proteomes" id="UP000199019">
    <property type="component" value="Unassembled WGS sequence"/>
</dbReference>
<feature type="compositionally biased region" description="Low complexity" evidence="1">
    <location>
        <begin position="249"/>
        <end position="275"/>
    </location>
</feature>
<feature type="transmembrane region" description="Helical" evidence="2">
    <location>
        <begin position="312"/>
        <end position="338"/>
    </location>
</feature>
<keyword evidence="2" id="KW-0472">Membrane</keyword>